<comment type="caution">
    <text evidence="2">The sequence shown here is derived from an EMBL/GenBank/DDBJ whole genome shotgun (WGS) entry which is preliminary data.</text>
</comment>
<evidence type="ECO:0000313" key="2">
    <source>
        <dbReference type="EMBL" id="MBB3809937.1"/>
    </source>
</evidence>
<name>A0A7W5Z4G7_9HYPH</name>
<protein>
    <submittedName>
        <fullName evidence="2">Uncharacterized protein</fullName>
    </submittedName>
</protein>
<sequence>MEGVTHHMVNAGGIMMAYAPEKREVKPNGDPEVAPGTTNRRLSVGRTVFYLLIAGLIVVAGLLMLFEFLNPEVPQVP</sequence>
<keyword evidence="1" id="KW-0472">Membrane</keyword>
<evidence type="ECO:0000313" key="3">
    <source>
        <dbReference type="Proteomes" id="UP000537592"/>
    </source>
</evidence>
<evidence type="ECO:0000256" key="1">
    <source>
        <dbReference type="SAM" id="Phobius"/>
    </source>
</evidence>
<dbReference type="RefSeq" id="WP_183752510.1">
    <property type="nucleotide sequence ID" value="NZ_JACICC010000004.1"/>
</dbReference>
<keyword evidence="3" id="KW-1185">Reference proteome</keyword>
<dbReference type="EMBL" id="JACICC010000004">
    <property type="protein sequence ID" value="MBB3809937.1"/>
    <property type="molecule type" value="Genomic_DNA"/>
</dbReference>
<organism evidence="2 3">
    <name type="scientific">Pseudochelatococcus contaminans</name>
    <dbReference type="NCBI Taxonomy" id="1538103"/>
    <lineage>
        <taxon>Bacteria</taxon>
        <taxon>Pseudomonadati</taxon>
        <taxon>Pseudomonadota</taxon>
        <taxon>Alphaproteobacteria</taxon>
        <taxon>Hyphomicrobiales</taxon>
        <taxon>Chelatococcaceae</taxon>
        <taxon>Pseudochelatococcus</taxon>
    </lineage>
</organism>
<dbReference type="Proteomes" id="UP000537592">
    <property type="component" value="Unassembled WGS sequence"/>
</dbReference>
<accession>A0A7W5Z4G7</accession>
<reference evidence="2 3" key="1">
    <citation type="submission" date="2020-08" db="EMBL/GenBank/DDBJ databases">
        <title>Genomic Encyclopedia of Type Strains, Phase IV (KMG-IV): sequencing the most valuable type-strain genomes for metagenomic binning, comparative biology and taxonomic classification.</title>
        <authorList>
            <person name="Goeker M."/>
        </authorList>
    </citation>
    <scope>NUCLEOTIDE SEQUENCE [LARGE SCALE GENOMIC DNA]</scope>
    <source>
        <strain evidence="2 3">DSM 28760</strain>
    </source>
</reference>
<proteinExistence type="predicted"/>
<keyword evidence="1" id="KW-1133">Transmembrane helix</keyword>
<gene>
    <name evidence="2" type="ORF">FHS81_002025</name>
</gene>
<dbReference type="AlphaFoldDB" id="A0A7W5Z4G7"/>
<feature type="transmembrane region" description="Helical" evidence="1">
    <location>
        <begin position="48"/>
        <end position="69"/>
    </location>
</feature>
<keyword evidence="1" id="KW-0812">Transmembrane</keyword>